<evidence type="ECO:0000256" key="1">
    <source>
        <dbReference type="ARBA" id="ARBA00004305"/>
    </source>
</evidence>
<evidence type="ECO:0000256" key="4">
    <source>
        <dbReference type="ARBA" id="ARBA00022832"/>
    </source>
</evidence>
<protein>
    <recommendedName>
        <fullName evidence="15">Enoyl-CoA delta isomerase 1, mitochondrial</fullName>
    </recommendedName>
    <alternativeName>
        <fullName evidence="16">3,2-trans-enoyl-CoA isomerase</fullName>
    </alternativeName>
</protein>
<evidence type="ECO:0000256" key="2">
    <source>
        <dbReference type="ARBA" id="ARBA00005005"/>
    </source>
</evidence>
<keyword evidence="9" id="KW-0413">Isomerase</keyword>
<dbReference type="PANTHER" id="PTHR11941:SF45">
    <property type="entry name" value="ENOYL-COA DELTA ISOMERASE 1, MITOCHONDRIAL"/>
    <property type="match status" value="1"/>
</dbReference>
<evidence type="ECO:0000256" key="12">
    <source>
        <dbReference type="ARBA" id="ARBA00052376"/>
    </source>
</evidence>
<dbReference type="GeneID" id="19943736"/>
<sequence>MLRSALRLRLRGARAMSSSSAPSLVTVEKKDGFAILRLNRAPVNSLSMELLLAIDEAIQALEKDKAIKGMILSSTNPKIFSGGLDIMEMYQPQTKRLGQFWRAFQNTCLRLYTTPLATVAAIEGQSPAGGCMLAMCCDSRVMALGGPLIGLNETKLGIVAPFWMRDVMLNTIGHRETEKMLGLGLQVNALRAKEINLVDEAVPVEQVHETAEKLLAEWLSIPSSARKLTKAMMRDETANRLRTRLDEDRSNFIDFCQTDKVQNAIGGYLAMLKKKQEAKAAK</sequence>
<comment type="catalytic activity">
    <reaction evidence="11">
        <text>(2E)-tetradecenoyl-CoA = (3Z)-tetradecenoyl-CoA</text>
        <dbReference type="Rhea" id="RHEA:29847"/>
        <dbReference type="ChEBI" id="CHEBI:61405"/>
        <dbReference type="ChEBI" id="CHEBI:61968"/>
    </reaction>
    <physiologicalReaction direction="right-to-left" evidence="11">
        <dbReference type="Rhea" id="RHEA:29849"/>
    </physiologicalReaction>
</comment>
<dbReference type="SUPFAM" id="SSF52096">
    <property type="entry name" value="ClpP/crotonase"/>
    <property type="match status" value="1"/>
</dbReference>
<evidence type="ECO:0000256" key="14">
    <source>
        <dbReference type="ARBA" id="ARBA00056147"/>
    </source>
</evidence>
<dbReference type="GO" id="GO:0004165">
    <property type="term" value="F:delta(3)-delta(2)-enoyl-CoA isomerase activity"/>
    <property type="evidence" value="ECO:0007669"/>
    <property type="project" value="UniProtKB-EC"/>
</dbReference>
<comment type="function">
    <text evidence="14">Key enzyme of fatty acid beta-oxidation. Able to isomerize both 3-cis (3Z) and 3-trans (3E) double bonds into the 2-trans (2E) form in a range of enoyl-CoA species, with a preference for (3Z)-enoyl-CoAs over (3E)-enoyl-CoAs. The catalytic efficiency of this enzyme is not affected by the fatty acyl chain length.</text>
</comment>
<keyword evidence="8" id="KW-0496">Mitochondrion</keyword>
<dbReference type="Proteomes" id="UP000030762">
    <property type="component" value="Unassembled WGS sequence"/>
</dbReference>
<evidence type="ECO:0000313" key="17">
    <source>
        <dbReference type="EMBL" id="EQC39575.1"/>
    </source>
</evidence>
<dbReference type="Gene3D" id="3.90.226.10">
    <property type="entry name" value="2-enoyl-CoA Hydratase, Chain A, domain 1"/>
    <property type="match status" value="1"/>
</dbReference>
<keyword evidence="5" id="KW-0809">Transit peptide</keyword>
<keyword evidence="4" id="KW-0276">Fatty acid metabolism</keyword>
<name>T0QZV3_SAPDV</name>
<comment type="pathway">
    <text evidence="2">Lipid metabolism; fatty acid beta-oxidation.</text>
</comment>
<dbReference type="eggNOG" id="KOG1683">
    <property type="taxonomic scope" value="Eukaryota"/>
</dbReference>
<evidence type="ECO:0000256" key="16">
    <source>
        <dbReference type="ARBA" id="ARBA00083575"/>
    </source>
</evidence>
<dbReference type="Gene3D" id="6.10.250.170">
    <property type="match status" value="1"/>
</dbReference>
<dbReference type="InterPro" id="IPR029045">
    <property type="entry name" value="ClpP/crotonase-like_dom_sf"/>
</dbReference>
<comment type="catalytic activity">
    <reaction evidence="13">
        <text>(3Z)-octenoyl-CoA = (2E)-octenoyl-CoA</text>
        <dbReference type="Rhea" id="RHEA:46044"/>
        <dbReference type="ChEBI" id="CHEBI:62242"/>
        <dbReference type="ChEBI" id="CHEBI:85640"/>
    </reaction>
    <physiologicalReaction direction="left-to-right" evidence="13">
        <dbReference type="Rhea" id="RHEA:46045"/>
    </physiologicalReaction>
</comment>
<dbReference type="GO" id="GO:0006635">
    <property type="term" value="P:fatty acid beta-oxidation"/>
    <property type="evidence" value="ECO:0007669"/>
    <property type="project" value="TreeGrafter"/>
</dbReference>
<keyword evidence="18" id="KW-1185">Reference proteome</keyword>
<keyword evidence="6" id="KW-0007">Acetylation</keyword>
<dbReference type="InParanoid" id="T0QZV3"/>
<dbReference type="STRING" id="1156394.T0QZV3"/>
<comment type="subunit">
    <text evidence="3">Homotrimer.</text>
</comment>
<evidence type="ECO:0000256" key="15">
    <source>
        <dbReference type="ARBA" id="ARBA00068317"/>
    </source>
</evidence>
<dbReference type="InterPro" id="IPR001753">
    <property type="entry name" value="Enoyl-CoA_hydra/iso"/>
</dbReference>
<evidence type="ECO:0000256" key="10">
    <source>
        <dbReference type="ARBA" id="ARBA00050938"/>
    </source>
</evidence>
<dbReference type="VEuPathDB" id="FungiDB:SDRG_03009"/>
<dbReference type="EMBL" id="JH767138">
    <property type="protein sequence ID" value="EQC39575.1"/>
    <property type="molecule type" value="Genomic_DNA"/>
</dbReference>
<evidence type="ECO:0000256" key="13">
    <source>
        <dbReference type="ARBA" id="ARBA00052542"/>
    </source>
</evidence>
<keyword evidence="7" id="KW-0443">Lipid metabolism</keyword>
<dbReference type="GO" id="GO:0005759">
    <property type="term" value="C:mitochondrial matrix"/>
    <property type="evidence" value="ECO:0007669"/>
    <property type="project" value="UniProtKB-SubCell"/>
</dbReference>
<dbReference type="PANTHER" id="PTHR11941">
    <property type="entry name" value="ENOYL-COA HYDRATASE-RELATED"/>
    <property type="match status" value="1"/>
</dbReference>
<proteinExistence type="predicted"/>
<dbReference type="AlphaFoldDB" id="T0QZV3"/>
<evidence type="ECO:0000256" key="5">
    <source>
        <dbReference type="ARBA" id="ARBA00022946"/>
    </source>
</evidence>
<evidence type="ECO:0000313" key="18">
    <source>
        <dbReference type="Proteomes" id="UP000030762"/>
    </source>
</evidence>
<evidence type="ECO:0000256" key="8">
    <source>
        <dbReference type="ARBA" id="ARBA00023128"/>
    </source>
</evidence>
<dbReference type="OMA" id="WFMSSFL"/>
<gene>
    <name evidence="17" type="ORF">SDRG_03009</name>
</gene>
<evidence type="ECO:0000256" key="6">
    <source>
        <dbReference type="ARBA" id="ARBA00022990"/>
    </source>
</evidence>
<evidence type="ECO:0000256" key="9">
    <source>
        <dbReference type="ARBA" id="ARBA00023235"/>
    </source>
</evidence>
<accession>T0QZV3</accession>
<dbReference type="CDD" id="cd06558">
    <property type="entry name" value="crotonase-like"/>
    <property type="match status" value="1"/>
</dbReference>
<dbReference type="FunFam" id="3.90.226.10:FF:000034">
    <property type="entry name" value="Enoyl-CoA delta isomerase 1"/>
    <property type="match status" value="1"/>
</dbReference>
<dbReference type="Pfam" id="PF00378">
    <property type="entry name" value="ECH_1"/>
    <property type="match status" value="1"/>
</dbReference>
<evidence type="ECO:0000256" key="7">
    <source>
        <dbReference type="ARBA" id="ARBA00023098"/>
    </source>
</evidence>
<comment type="catalytic activity">
    <reaction evidence="12">
        <text>(3Z)-dodecenoyl-CoA = (2E)-dodecenoyl-CoA</text>
        <dbReference type="Rhea" id="RHEA:23716"/>
        <dbReference type="ChEBI" id="CHEBI:57330"/>
        <dbReference type="ChEBI" id="CHEBI:58543"/>
        <dbReference type="EC" id="5.3.3.8"/>
    </reaction>
    <physiologicalReaction direction="left-to-right" evidence="12">
        <dbReference type="Rhea" id="RHEA:23717"/>
    </physiologicalReaction>
</comment>
<organism evidence="17 18">
    <name type="scientific">Saprolegnia diclina (strain VS20)</name>
    <dbReference type="NCBI Taxonomy" id="1156394"/>
    <lineage>
        <taxon>Eukaryota</taxon>
        <taxon>Sar</taxon>
        <taxon>Stramenopiles</taxon>
        <taxon>Oomycota</taxon>
        <taxon>Saprolegniomycetes</taxon>
        <taxon>Saprolegniales</taxon>
        <taxon>Saprolegniaceae</taxon>
        <taxon>Saprolegnia</taxon>
    </lineage>
</organism>
<dbReference type="RefSeq" id="XP_008606847.1">
    <property type="nucleotide sequence ID" value="XM_008608625.1"/>
</dbReference>
<evidence type="ECO:0000256" key="3">
    <source>
        <dbReference type="ARBA" id="ARBA00011233"/>
    </source>
</evidence>
<comment type="catalytic activity">
    <reaction evidence="10">
        <text>(3Z)-decenoyl-CoA = (2E)-decenoyl-CoA</text>
        <dbReference type="Rhea" id="RHEA:77195"/>
        <dbReference type="ChEBI" id="CHEBI:61406"/>
        <dbReference type="ChEBI" id="CHEBI:195601"/>
    </reaction>
    <physiologicalReaction direction="left-to-right" evidence="10">
        <dbReference type="Rhea" id="RHEA:77196"/>
    </physiologicalReaction>
</comment>
<evidence type="ECO:0000256" key="11">
    <source>
        <dbReference type="ARBA" id="ARBA00051293"/>
    </source>
</evidence>
<dbReference type="OrthoDB" id="1696280at2759"/>
<reference evidence="17 18" key="1">
    <citation type="submission" date="2012-04" db="EMBL/GenBank/DDBJ databases">
        <title>The Genome Sequence of Saprolegnia declina VS20.</title>
        <authorList>
            <consortium name="The Broad Institute Genome Sequencing Platform"/>
            <person name="Russ C."/>
            <person name="Nusbaum C."/>
            <person name="Tyler B."/>
            <person name="van West P."/>
            <person name="Dieguez-Uribeondo J."/>
            <person name="de Bruijn I."/>
            <person name="Tripathy S."/>
            <person name="Jiang R."/>
            <person name="Young S.K."/>
            <person name="Zeng Q."/>
            <person name="Gargeya S."/>
            <person name="Fitzgerald M."/>
            <person name="Haas B."/>
            <person name="Abouelleil A."/>
            <person name="Alvarado L."/>
            <person name="Arachchi H.M."/>
            <person name="Berlin A."/>
            <person name="Chapman S.B."/>
            <person name="Goldberg J."/>
            <person name="Griggs A."/>
            <person name="Gujja S."/>
            <person name="Hansen M."/>
            <person name="Howarth C."/>
            <person name="Imamovic A."/>
            <person name="Larimer J."/>
            <person name="McCowen C."/>
            <person name="Montmayeur A."/>
            <person name="Murphy C."/>
            <person name="Neiman D."/>
            <person name="Pearson M."/>
            <person name="Priest M."/>
            <person name="Roberts A."/>
            <person name="Saif S."/>
            <person name="Shea T."/>
            <person name="Sisk P."/>
            <person name="Sykes S."/>
            <person name="Wortman J."/>
            <person name="Nusbaum C."/>
            <person name="Birren B."/>
        </authorList>
    </citation>
    <scope>NUCLEOTIDE SEQUENCE [LARGE SCALE GENOMIC DNA]</scope>
    <source>
        <strain evidence="17 18">VS20</strain>
    </source>
</reference>
<comment type="subcellular location">
    <subcellularLocation>
        <location evidence="1">Mitochondrion matrix</location>
    </subcellularLocation>
</comment>